<sequence>MPYDTVSIVITLTVLFVVSRVVKFYHGLKAVSFLPGFRVPFQPIGLPGALLPTTWWNPGLLCTWKWRYWMYKKFENETVSIVPFITGAPALYTSNLDIARQVITGAHKCDFIKPESASKALLTWGMNLSAADGEVWRKHRRIMGPAFNNRLYHHVWNETLKIYREMMDCEGWSDNGWTHIPAIQKLTFKVALLVLARCAFGFSFDWKDVPRVPDAAMTVQEAIRNYSDTSSLLVLLPWLFELPLKRFRETVTAKEVLTSFMKKTITERRETVRGRTGELNQETSDMFTLLVEANEKEEGKFKLSDSELIGNVFLILFAGHGLLAYHQDIQQEIVDQIITEIGYDRDPTFEDYDKLYKVLACFYEAVRLFPSGYLMIREATEDTSLTIPNPPGQEGSTIMPISKGLQVVVDVIGTRTSLIVISEYNPRYFDEPHKFKPSRWYGVSNESEAFSGFSIGPRACIGRKFSLTESVCFIAMLLRDWRIEPLLKPNETKDAWAARVLDARMFLTMGVASVPVKFSKRK</sequence>
<dbReference type="GO" id="GO:0016705">
    <property type="term" value="F:oxidoreductase activity, acting on paired donors, with incorporation or reduction of molecular oxygen"/>
    <property type="evidence" value="ECO:0007669"/>
    <property type="project" value="InterPro"/>
</dbReference>
<dbReference type="InterPro" id="IPR036396">
    <property type="entry name" value="Cyt_P450_sf"/>
</dbReference>
<dbReference type="Proteomes" id="UP000242287">
    <property type="component" value="Unassembled WGS sequence"/>
</dbReference>
<dbReference type="InterPro" id="IPR002401">
    <property type="entry name" value="Cyt_P450_E_grp-I"/>
</dbReference>
<dbReference type="GO" id="GO:0020037">
    <property type="term" value="F:heme binding"/>
    <property type="evidence" value="ECO:0007669"/>
    <property type="project" value="InterPro"/>
</dbReference>
<evidence type="ECO:0000256" key="5">
    <source>
        <dbReference type="ARBA" id="ARBA00023004"/>
    </source>
</evidence>
<evidence type="ECO:0000256" key="4">
    <source>
        <dbReference type="ARBA" id="ARBA00023002"/>
    </source>
</evidence>
<gene>
    <name evidence="9" type="ORF">AMATHDRAFT_49321</name>
</gene>
<dbReference type="STRING" id="703135.A0A2A9NLS1"/>
<dbReference type="PROSITE" id="PS00086">
    <property type="entry name" value="CYTOCHROME_P450"/>
    <property type="match status" value="1"/>
</dbReference>
<dbReference type="PRINTS" id="PR00463">
    <property type="entry name" value="EP450I"/>
</dbReference>
<dbReference type="InterPro" id="IPR050196">
    <property type="entry name" value="Cytochrome_P450_Monoox"/>
</dbReference>
<organism evidence="9 10">
    <name type="scientific">Amanita thiersii Skay4041</name>
    <dbReference type="NCBI Taxonomy" id="703135"/>
    <lineage>
        <taxon>Eukaryota</taxon>
        <taxon>Fungi</taxon>
        <taxon>Dikarya</taxon>
        <taxon>Basidiomycota</taxon>
        <taxon>Agaricomycotina</taxon>
        <taxon>Agaricomycetes</taxon>
        <taxon>Agaricomycetidae</taxon>
        <taxon>Agaricales</taxon>
        <taxon>Pluteineae</taxon>
        <taxon>Amanitaceae</taxon>
        <taxon>Amanita</taxon>
    </lineage>
</organism>
<evidence type="ECO:0000313" key="10">
    <source>
        <dbReference type="Proteomes" id="UP000242287"/>
    </source>
</evidence>
<dbReference type="GO" id="GO:0004497">
    <property type="term" value="F:monooxygenase activity"/>
    <property type="evidence" value="ECO:0007669"/>
    <property type="project" value="UniProtKB-KW"/>
</dbReference>
<reference evidence="9 10" key="1">
    <citation type="submission" date="2014-02" db="EMBL/GenBank/DDBJ databases">
        <title>Transposable element dynamics among asymbiotic and ectomycorrhizal Amanita fungi.</title>
        <authorList>
            <consortium name="DOE Joint Genome Institute"/>
            <person name="Hess J."/>
            <person name="Skrede I."/>
            <person name="Wolfe B."/>
            <person name="LaButti K."/>
            <person name="Ohm R.A."/>
            <person name="Grigoriev I.V."/>
            <person name="Pringle A."/>
        </authorList>
    </citation>
    <scope>NUCLEOTIDE SEQUENCE [LARGE SCALE GENOMIC DNA]</scope>
    <source>
        <strain evidence="9 10">SKay4041</strain>
    </source>
</reference>
<keyword evidence="6 8" id="KW-0503">Monooxygenase</keyword>
<keyword evidence="10" id="KW-1185">Reference proteome</keyword>
<protein>
    <recommendedName>
        <fullName evidence="11">Cytochrome P450</fullName>
    </recommendedName>
</protein>
<keyword evidence="4 8" id="KW-0560">Oxidoreductase</keyword>
<evidence type="ECO:0000313" key="9">
    <source>
        <dbReference type="EMBL" id="PFH48660.1"/>
    </source>
</evidence>
<evidence type="ECO:0008006" key="11">
    <source>
        <dbReference type="Google" id="ProtNLM"/>
    </source>
</evidence>
<dbReference type="InterPro" id="IPR017972">
    <property type="entry name" value="Cyt_P450_CS"/>
</dbReference>
<proteinExistence type="inferred from homology"/>
<keyword evidence="3 7" id="KW-0479">Metal-binding</keyword>
<evidence type="ECO:0000256" key="3">
    <source>
        <dbReference type="ARBA" id="ARBA00022723"/>
    </source>
</evidence>
<dbReference type="PANTHER" id="PTHR24291:SF50">
    <property type="entry name" value="BIFUNCTIONAL ALBAFLAVENONE MONOOXYGENASE_TERPENE SYNTHASE"/>
    <property type="match status" value="1"/>
</dbReference>
<dbReference type="InterPro" id="IPR001128">
    <property type="entry name" value="Cyt_P450"/>
</dbReference>
<evidence type="ECO:0000256" key="8">
    <source>
        <dbReference type="RuleBase" id="RU000461"/>
    </source>
</evidence>
<dbReference type="PANTHER" id="PTHR24291">
    <property type="entry name" value="CYTOCHROME P450 FAMILY 4"/>
    <property type="match status" value="1"/>
</dbReference>
<evidence type="ECO:0000256" key="1">
    <source>
        <dbReference type="ARBA" id="ARBA00010617"/>
    </source>
</evidence>
<evidence type="ECO:0000256" key="7">
    <source>
        <dbReference type="PIRSR" id="PIRSR602401-1"/>
    </source>
</evidence>
<dbReference type="Pfam" id="PF00067">
    <property type="entry name" value="p450"/>
    <property type="match status" value="1"/>
</dbReference>
<name>A0A2A9NLS1_9AGAR</name>
<dbReference type="OrthoDB" id="1470350at2759"/>
<accession>A0A2A9NLS1</accession>
<keyword evidence="2 7" id="KW-0349">Heme</keyword>
<dbReference type="EMBL" id="KZ302054">
    <property type="protein sequence ID" value="PFH48660.1"/>
    <property type="molecule type" value="Genomic_DNA"/>
</dbReference>
<feature type="binding site" description="axial binding residue" evidence="7">
    <location>
        <position position="460"/>
    </location>
    <ligand>
        <name>heme</name>
        <dbReference type="ChEBI" id="CHEBI:30413"/>
    </ligand>
    <ligandPart>
        <name>Fe</name>
        <dbReference type="ChEBI" id="CHEBI:18248"/>
    </ligandPart>
</feature>
<dbReference type="Gene3D" id="1.10.630.10">
    <property type="entry name" value="Cytochrome P450"/>
    <property type="match status" value="1"/>
</dbReference>
<dbReference type="SUPFAM" id="SSF48264">
    <property type="entry name" value="Cytochrome P450"/>
    <property type="match status" value="1"/>
</dbReference>
<dbReference type="AlphaFoldDB" id="A0A2A9NLS1"/>
<evidence type="ECO:0000256" key="6">
    <source>
        <dbReference type="ARBA" id="ARBA00023033"/>
    </source>
</evidence>
<keyword evidence="5 7" id="KW-0408">Iron</keyword>
<comment type="cofactor">
    <cofactor evidence="7">
        <name>heme</name>
        <dbReference type="ChEBI" id="CHEBI:30413"/>
    </cofactor>
</comment>
<dbReference type="GO" id="GO:0005506">
    <property type="term" value="F:iron ion binding"/>
    <property type="evidence" value="ECO:0007669"/>
    <property type="project" value="InterPro"/>
</dbReference>
<evidence type="ECO:0000256" key="2">
    <source>
        <dbReference type="ARBA" id="ARBA00022617"/>
    </source>
</evidence>
<comment type="similarity">
    <text evidence="1 8">Belongs to the cytochrome P450 family.</text>
</comment>